<accession>A0A3P1SE05</accession>
<evidence type="ECO:0000259" key="1">
    <source>
        <dbReference type="PROSITE" id="PS51704"/>
    </source>
</evidence>
<keyword evidence="3" id="KW-1185">Reference proteome</keyword>
<dbReference type="Gene3D" id="3.20.20.190">
    <property type="entry name" value="Phosphatidylinositol (PI) phosphodiesterase"/>
    <property type="match status" value="1"/>
</dbReference>
<dbReference type="GO" id="GO:0006629">
    <property type="term" value="P:lipid metabolic process"/>
    <property type="evidence" value="ECO:0007669"/>
    <property type="project" value="InterPro"/>
</dbReference>
<dbReference type="AlphaFoldDB" id="A0A3P1SE05"/>
<dbReference type="SUPFAM" id="SSF51695">
    <property type="entry name" value="PLC-like phosphodiesterases"/>
    <property type="match status" value="1"/>
</dbReference>
<dbReference type="PANTHER" id="PTHR43805">
    <property type="entry name" value="GLYCEROPHOSPHORYL DIESTER PHOSPHODIESTERASE"/>
    <property type="match status" value="1"/>
</dbReference>
<dbReference type="CDD" id="cd08561">
    <property type="entry name" value="GDPD_cytoplasmic_ScUgpQ2_like"/>
    <property type="match status" value="1"/>
</dbReference>
<dbReference type="Proteomes" id="UP000280444">
    <property type="component" value="Unassembled WGS sequence"/>
</dbReference>
<evidence type="ECO:0000313" key="2">
    <source>
        <dbReference type="EMBL" id="RRC94965.1"/>
    </source>
</evidence>
<comment type="caution">
    <text evidence="2">The sequence shown here is derived from an EMBL/GenBank/DDBJ whole genome shotgun (WGS) entry which is preliminary data.</text>
</comment>
<dbReference type="PROSITE" id="PS51704">
    <property type="entry name" value="GP_PDE"/>
    <property type="match status" value="1"/>
</dbReference>
<protein>
    <submittedName>
        <fullName evidence="2">Glycerophosphodiester phosphodiesterase</fullName>
    </submittedName>
</protein>
<dbReference type="RefSeq" id="WP_124871083.1">
    <property type="nucleotide sequence ID" value="NZ_RQZF01000008.1"/>
</dbReference>
<organism evidence="2 3">
    <name type="scientific">Schaalia canis</name>
    <dbReference type="NCBI Taxonomy" id="100469"/>
    <lineage>
        <taxon>Bacteria</taxon>
        <taxon>Bacillati</taxon>
        <taxon>Actinomycetota</taxon>
        <taxon>Actinomycetes</taxon>
        <taxon>Actinomycetales</taxon>
        <taxon>Actinomycetaceae</taxon>
        <taxon>Schaalia</taxon>
    </lineage>
</organism>
<dbReference type="GO" id="GO:0008081">
    <property type="term" value="F:phosphoric diester hydrolase activity"/>
    <property type="evidence" value="ECO:0007669"/>
    <property type="project" value="InterPro"/>
</dbReference>
<name>A0A3P1SE05_9ACTO</name>
<dbReference type="InterPro" id="IPR030395">
    <property type="entry name" value="GP_PDE_dom"/>
</dbReference>
<sequence>MIPVVADGCPLVFAHRGGGAEVAENSMAAFDRMRSIGVRHIETDVHVTADGRVVVHHDDSIDRTYDGYGRVEDLTWDELVTMRNAAGERMPLLEEVFEAYPDLWFNIDAKSDAVVEPLLATLERCQAFDRVMLASFSERRLQRIRRMAAGKVSTSLGMSAVARLVLAAQTATNAGSWHVPGPRQGVRAVQVPHYQGPIRVVDRRFIATAHALGLAVHVWTINEPAEMIELIEMGVDGIVTDRPTMMRELLIARGQWRELPAPNAR</sequence>
<reference evidence="2 3" key="1">
    <citation type="submission" date="2018-11" db="EMBL/GenBank/DDBJ databases">
        <title>Genomes From Bacteria Associated with the Canine Oral Cavity: a Test Case for Automated Genome-Based Taxonomic Assignment.</title>
        <authorList>
            <person name="Coil D.A."/>
            <person name="Jospin G."/>
            <person name="Darling A.E."/>
            <person name="Wallis C."/>
            <person name="Davis I.J."/>
            <person name="Harris S."/>
            <person name="Eisen J.A."/>
            <person name="Holcombe L.J."/>
            <person name="O'Flynn C."/>
        </authorList>
    </citation>
    <scope>NUCLEOTIDE SEQUENCE [LARGE SCALE GENOMIC DNA]</scope>
    <source>
        <strain evidence="2 3">OH770</strain>
    </source>
</reference>
<dbReference type="PANTHER" id="PTHR43805:SF1">
    <property type="entry name" value="GP-PDE DOMAIN-CONTAINING PROTEIN"/>
    <property type="match status" value="1"/>
</dbReference>
<gene>
    <name evidence="2" type="ORF">EII11_07725</name>
</gene>
<dbReference type="OrthoDB" id="5241788at2"/>
<evidence type="ECO:0000313" key="3">
    <source>
        <dbReference type="Proteomes" id="UP000280444"/>
    </source>
</evidence>
<proteinExistence type="predicted"/>
<dbReference type="Pfam" id="PF03009">
    <property type="entry name" value="GDPD"/>
    <property type="match status" value="1"/>
</dbReference>
<dbReference type="InterPro" id="IPR017946">
    <property type="entry name" value="PLC-like_Pdiesterase_TIM-brl"/>
</dbReference>
<feature type="domain" description="GP-PDE" evidence="1">
    <location>
        <begin position="10"/>
        <end position="250"/>
    </location>
</feature>
<dbReference type="EMBL" id="RQZF01000008">
    <property type="protein sequence ID" value="RRC94965.1"/>
    <property type="molecule type" value="Genomic_DNA"/>
</dbReference>